<dbReference type="GO" id="GO:0003735">
    <property type="term" value="F:structural constituent of ribosome"/>
    <property type="evidence" value="ECO:0007669"/>
    <property type="project" value="InterPro"/>
</dbReference>
<keyword evidence="7" id="KW-1185">Reference proteome</keyword>
<evidence type="ECO:0000256" key="1">
    <source>
        <dbReference type="ARBA" id="ARBA00004173"/>
    </source>
</evidence>
<dbReference type="GeneTree" id="ENSGT00390000006394"/>
<dbReference type="Proteomes" id="UP000694388">
    <property type="component" value="Unplaced"/>
</dbReference>
<dbReference type="GO" id="GO:0005840">
    <property type="term" value="C:ribosome"/>
    <property type="evidence" value="ECO:0007669"/>
    <property type="project" value="UniProtKB-KW"/>
</dbReference>
<accession>A0A8C4QX07</accession>
<keyword evidence="5" id="KW-0687">Ribonucleoprotein</keyword>
<evidence type="ECO:0000313" key="7">
    <source>
        <dbReference type="Proteomes" id="UP000694388"/>
    </source>
</evidence>
<dbReference type="SUPFAM" id="SSF53137">
    <property type="entry name" value="Translational machinery components"/>
    <property type="match status" value="1"/>
</dbReference>
<dbReference type="Ensembl" id="ENSEBUT00000022431.1">
    <property type="protein sequence ID" value="ENSEBUP00000021855.1"/>
    <property type="gene ID" value="ENSEBUG00000013484.1"/>
</dbReference>
<organism evidence="6 7">
    <name type="scientific">Eptatretus burgeri</name>
    <name type="common">Inshore hagfish</name>
    <dbReference type="NCBI Taxonomy" id="7764"/>
    <lineage>
        <taxon>Eukaryota</taxon>
        <taxon>Metazoa</taxon>
        <taxon>Chordata</taxon>
        <taxon>Craniata</taxon>
        <taxon>Vertebrata</taxon>
        <taxon>Cyclostomata</taxon>
        <taxon>Myxini</taxon>
        <taxon>Myxiniformes</taxon>
        <taxon>Myxinidae</taxon>
        <taxon>Eptatretinae</taxon>
        <taxon>Eptatretus</taxon>
    </lineage>
</organism>
<evidence type="ECO:0000256" key="2">
    <source>
        <dbReference type="ARBA" id="ARBA00007116"/>
    </source>
</evidence>
<evidence type="ECO:0000313" key="6">
    <source>
        <dbReference type="Ensembl" id="ENSEBUP00000021855.1"/>
    </source>
</evidence>
<proteinExistence type="inferred from homology"/>
<dbReference type="AlphaFoldDB" id="A0A8C4QX07"/>
<evidence type="ECO:0000256" key="5">
    <source>
        <dbReference type="ARBA" id="ARBA00023274"/>
    </source>
</evidence>
<comment type="similarity">
    <text evidence="2">Belongs to the universal ribosomal protein uL18 family.</text>
</comment>
<dbReference type="GO" id="GO:0005739">
    <property type="term" value="C:mitochondrion"/>
    <property type="evidence" value="ECO:0007669"/>
    <property type="project" value="UniProtKB-SubCell"/>
</dbReference>
<keyword evidence="4" id="KW-0496">Mitochondrion</keyword>
<reference evidence="6" key="1">
    <citation type="submission" date="2025-08" db="UniProtKB">
        <authorList>
            <consortium name="Ensembl"/>
        </authorList>
    </citation>
    <scope>IDENTIFICATION</scope>
</reference>
<dbReference type="GO" id="GO:0006412">
    <property type="term" value="P:translation"/>
    <property type="evidence" value="ECO:0007669"/>
    <property type="project" value="InterPro"/>
</dbReference>
<dbReference type="InterPro" id="IPR057268">
    <property type="entry name" value="Ribosomal_L18"/>
</dbReference>
<reference evidence="6" key="2">
    <citation type="submission" date="2025-09" db="UniProtKB">
        <authorList>
            <consortium name="Ensembl"/>
        </authorList>
    </citation>
    <scope>IDENTIFICATION</scope>
</reference>
<comment type="subcellular location">
    <subcellularLocation>
        <location evidence="1">Mitochondrion</location>
    </subcellularLocation>
</comment>
<name>A0A8C4QX07_EPTBU</name>
<dbReference type="Gene3D" id="3.30.420.80">
    <property type="entry name" value="Ribosomal protein S11"/>
    <property type="match status" value="1"/>
</dbReference>
<dbReference type="CDD" id="cd00432">
    <property type="entry name" value="Ribosomal_L18_L5e"/>
    <property type="match status" value="1"/>
</dbReference>
<dbReference type="InterPro" id="IPR036967">
    <property type="entry name" value="Ribosomal_uS11_sf"/>
</dbReference>
<keyword evidence="3" id="KW-0689">Ribosomal protein</keyword>
<dbReference type="GO" id="GO:1990904">
    <property type="term" value="C:ribonucleoprotein complex"/>
    <property type="evidence" value="ECO:0007669"/>
    <property type="project" value="UniProtKB-KW"/>
</dbReference>
<protein>
    <submittedName>
        <fullName evidence="6">Uncharacterized protein</fullName>
    </submittedName>
</protein>
<evidence type="ECO:0000256" key="4">
    <source>
        <dbReference type="ARBA" id="ARBA00023128"/>
    </source>
</evidence>
<evidence type="ECO:0000256" key="3">
    <source>
        <dbReference type="ARBA" id="ARBA00022980"/>
    </source>
</evidence>
<sequence>MGLNQRSWRCLSTIPCTAAEHKLSPKAKYMGRPTGQNVPTDAPSEHPAALEFQNRNPRNLERLTFAMKDQGWETSWPPRNYWHRIVIRRSQKHITAWLEGSTAFSTKEWAIRSMLGKTKGPAVGRIIGLVLARRCLQAGLGQARFSIDPSRIQTSANGECDFWRNFGLC</sequence>